<dbReference type="Proteomes" id="UP000193648">
    <property type="component" value="Unassembled WGS sequence"/>
</dbReference>
<evidence type="ECO:0000313" key="2">
    <source>
        <dbReference type="Proteomes" id="UP000193648"/>
    </source>
</evidence>
<sequence>MQPTSTAMRIRTSGFRLQLLPYKMKELLAVCLKGLRKEAMPLPLTSALAVGQVNSRATAVHLPTIVLPTATLPTAAAQSAATIVVTPSVSPSSSTRVPAPETYCNLAVKEQSAPEGVNQTVEDIKTNLSALHGYNVDFMSYTGYLKFHEGQHQQFYGRAFKEYQWDCQ</sequence>
<dbReference type="RefSeq" id="XP_021879638.1">
    <property type="nucleotide sequence ID" value="XM_022028924.1"/>
</dbReference>
<proteinExistence type="predicted"/>
<dbReference type="EMBL" id="MCFF01000028">
    <property type="protein sequence ID" value="ORZ11323.1"/>
    <property type="molecule type" value="Genomic_DNA"/>
</dbReference>
<evidence type="ECO:0000313" key="1">
    <source>
        <dbReference type="EMBL" id="ORZ11323.1"/>
    </source>
</evidence>
<protein>
    <submittedName>
        <fullName evidence="1">Uncharacterized protein</fullName>
    </submittedName>
</protein>
<organism evidence="1 2">
    <name type="scientific">Lobosporangium transversale</name>
    <dbReference type="NCBI Taxonomy" id="64571"/>
    <lineage>
        <taxon>Eukaryota</taxon>
        <taxon>Fungi</taxon>
        <taxon>Fungi incertae sedis</taxon>
        <taxon>Mucoromycota</taxon>
        <taxon>Mortierellomycotina</taxon>
        <taxon>Mortierellomycetes</taxon>
        <taxon>Mortierellales</taxon>
        <taxon>Mortierellaceae</taxon>
        <taxon>Lobosporangium</taxon>
    </lineage>
</organism>
<reference evidence="1 2" key="1">
    <citation type="submission" date="2016-07" db="EMBL/GenBank/DDBJ databases">
        <title>Pervasive Adenine N6-methylation of Active Genes in Fungi.</title>
        <authorList>
            <consortium name="DOE Joint Genome Institute"/>
            <person name="Mondo S.J."/>
            <person name="Dannebaum R.O."/>
            <person name="Kuo R.C."/>
            <person name="Labutti K."/>
            <person name="Haridas S."/>
            <person name="Kuo A."/>
            <person name="Salamov A."/>
            <person name="Ahrendt S.R."/>
            <person name="Lipzen A."/>
            <person name="Sullivan W."/>
            <person name="Andreopoulos W.B."/>
            <person name="Clum A."/>
            <person name="Lindquist E."/>
            <person name="Daum C."/>
            <person name="Ramamoorthy G.K."/>
            <person name="Gryganskyi A."/>
            <person name="Culley D."/>
            <person name="Magnuson J.K."/>
            <person name="James T.Y."/>
            <person name="O'Malley M.A."/>
            <person name="Stajich J.E."/>
            <person name="Spatafora J.W."/>
            <person name="Visel A."/>
            <person name="Grigoriev I.V."/>
        </authorList>
    </citation>
    <scope>NUCLEOTIDE SEQUENCE [LARGE SCALE GENOMIC DNA]</scope>
    <source>
        <strain evidence="1 2">NRRL 3116</strain>
    </source>
</reference>
<accession>A0A1Y2GLY8</accession>
<dbReference type="GeneID" id="33570767"/>
<comment type="caution">
    <text evidence="1">The sequence shown here is derived from an EMBL/GenBank/DDBJ whole genome shotgun (WGS) entry which is preliminary data.</text>
</comment>
<name>A0A1Y2GLY8_9FUNG</name>
<dbReference type="AlphaFoldDB" id="A0A1Y2GLY8"/>
<gene>
    <name evidence="1" type="ORF">BCR41DRAFT_397996</name>
</gene>
<keyword evidence="2" id="KW-1185">Reference proteome</keyword>
<dbReference type="InParanoid" id="A0A1Y2GLY8"/>